<dbReference type="STRING" id="318586.Pden_2463"/>
<evidence type="ECO:0000313" key="1">
    <source>
        <dbReference type="EMBL" id="ABL70550.1"/>
    </source>
</evidence>
<evidence type="ECO:0000313" key="2">
    <source>
        <dbReference type="Proteomes" id="UP000000361"/>
    </source>
</evidence>
<dbReference type="HOGENOM" id="CLU_2357165_0_0_5"/>
<dbReference type="AlphaFoldDB" id="A1B4V6"/>
<sequence>MRELQVLKAEKHAASIISDGEWKALVEYHFGKDKERSCYYSGYLNGQHDALQIAAEIAMAIAGTVADEGSQRMVRNLASILVLMTSETQASPVGSC</sequence>
<protein>
    <submittedName>
        <fullName evidence="1">Uncharacterized protein</fullName>
    </submittedName>
</protein>
<name>A1B4V6_PARDP</name>
<keyword evidence="2" id="KW-1185">Reference proteome</keyword>
<accession>A1B4V6</accession>
<proteinExistence type="predicted"/>
<reference evidence="2" key="1">
    <citation type="submission" date="2006-12" db="EMBL/GenBank/DDBJ databases">
        <title>Complete sequence of chromosome 1 of Paracoccus denitrificans PD1222.</title>
        <authorList>
            <person name="Copeland A."/>
            <person name="Lucas S."/>
            <person name="Lapidus A."/>
            <person name="Barry K."/>
            <person name="Detter J.C."/>
            <person name="Glavina del Rio T."/>
            <person name="Hammon N."/>
            <person name="Israni S."/>
            <person name="Dalin E."/>
            <person name="Tice H."/>
            <person name="Pitluck S."/>
            <person name="Munk A.C."/>
            <person name="Brettin T."/>
            <person name="Bruce D."/>
            <person name="Han C."/>
            <person name="Tapia R."/>
            <person name="Gilna P."/>
            <person name="Schmutz J."/>
            <person name="Larimer F."/>
            <person name="Land M."/>
            <person name="Hauser L."/>
            <person name="Kyrpides N."/>
            <person name="Lykidis A."/>
            <person name="Spiro S."/>
            <person name="Richardson D.J."/>
            <person name="Moir J.W.B."/>
            <person name="Ferguson S.J."/>
            <person name="van Spanning R.J.M."/>
            <person name="Richardson P."/>
        </authorList>
    </citation>
    <scope>NUCLEOTIDE SEQUENCE [LARGE SCALE GENOMIC DNA]</scope>
    <source>
        <strain evidence="2">Pd 1222</strain>
    </source>
</reference>
<dbReference type="KEGG" id="pde:Pden_2463"/>
<dbReference type="EnsemblBacteria" id="ABL70550">
    <property type="protein sequence ID" value="ABL70550"/>
    <property type="gene ID" value="Pden_2463"/>
</dbReference>
<dbReference type="Proteomes" id="UP000000361">
    <property type="component" value="Chromosome 1"/>
</dbReference>
<dbReference type="EMBL" id="CP000489">
    <property type="protein sequence ID" value="ABL70550.1"/>
    <property type="molecule type" value="Genomic_DNA"/>
</dbReference>
<gene>
    <name evidence="1" type="ordered locus">Pden_2463</name>
</gene>
<organism evidence="1 2">
    <name type="scientific">Paracoccus denitrificans (strain Pd 1222)</name>
    <dbReference type="NCBI Taxonomy" id="318586"/>
    <lineage>
        <taxon>Bacteria</taxon>
        <taxon>Pseudomonadati</taxon>
        <taxon>Pseudomonadota</taxon>
        <taxon>Alphaproteobacteria</taxon>
        <taxon>Rhodobacterales</taxon>
        <taxon>Paracoccaceae</taxon>
        <taxon>Paracoccus</taxon>
    </lineage>
</organism>